<dbReference type="InterPro" id="IPR027417">
    <property type="entry name" value="P-loop_NTPase"/>
</dbReference>
<dbReference type="SUPFAM" id="SSF52540">
    <property type="entry name" value="P-loop containing nucleoside triphosphate hydrolases"/>
    <property type="match status" value="1"/>
</dbReference>
<dbReference type="Proteomes" id="UP000271337">
    <property type="component" value="Unassembled WGS sequence"/>
</dbReference>
<dbReference type="InterPro" id="IPR003593">
    <property type="entry name" value="AAA+_ATPase"/>
</dbReference>
<protein>
    <recommendedName>
        <fullName evidence="3">beta-galactosidase</fullName>
        <ecNumber evidence="3">3.2.1.23</ecNumber>
    </recommendedName>
</protein>
<organism evidence="12 13">
    <name type="scientific">Hortaea werneckii</name>
    <name type="common">Black yeast</name>
    <name type="synonym">Cladosporium werneckii</name>
    <dbReference type="NCBI Taxonomy" id="91943"/>
    <lineage>
        <taxon>Eukaryota</taxon>
        <taxon>Fungi</taxon>
        <taxon>Dikarya</taxon>
        <taxon>Ascomycota</taxon>
        <taxon>Pezizomycotina</taxon>
        <taxon>Dothideomycetes</taxon>
        <taxon>Dothideomycetidae</taxon>
        <taxon>Mycosphaerellales</taxon>
        <taxon>Teratosphaeriaceae</taxon>
        <taxon>Hortaea</taxon>
    </lineage>
</organism>
<dbReference type="SUPFAM" id="SSF51445">
    <property type="entry name" value="(Trans)glycosidases"/>
    <property type="match status" value="1"/>
</dbReference>
<keyword evidence="6" id="KW-0325">Glycoprotein</keyword>
<dbReference type="SUPFAM" id="SSF49785">
    <property type="entry name" value="Galactose-binding domain-like"/>
    <property type="match status" value="2"/>
</dbReference>
<dbReference type="InterPro" id="IPR025300">
    <property type="entry name" value="BetaGal_jelly_roll_dom"/>
</dbReference>
<comment type="caution">
    <text evidence="12">The sequence shown here is derived from an EMBL/GenBank/DDBJ whole genome shotgun (WGS) entry which is preliminary data.</text>
</comment>
<dbReference type="Gene3D" id="2.60.390.10">
    <property type="entry name" value="Beta-galactosidase, domain 3"/>
    <property type="match status" value="1"/>
</dbReference>
<dbReference type="SUPFAM" id="SSF51011">
    <property type="entry name" value="Glycosyl hydrolase domain"/>
    <property type="match status" value="1"/>
</dbReference>
<dbReference type="InterPro" id="IPR025972">
    <property type="entry name" value="BetaGal_dom3"/>
</dbReference>
<proteinExistence type="inferred from homology"/>
<dbReference type="GO" id="GO:0005975">
    <property type="term" value="P:carbohydrate metabolic process"/>
    <property type="evidence" value="ECO:0007669"/>
    <property type="project" value="InterPro"/>
</dbReference>
<evidence type="ECO:0000256" key="3">
    <source>
        <dbReference type="ARBA" id="ARBA00012756"/>
    </source>
</evidence>
<sequence>MYTTMTVGSMANRPSPSQGETSRAYFEHSSASRVNTDAVVVEALRTEYPELHLTVVPRSSCNLFAYAGAGHASMAPIDKEKDRLTWRTFVPPASRLTGPRGALGDIVKFGKYLLDWQGKEYVVCFAEGRDGQGSYPPIANQYILSASVEATNKLLFEAGVWTHELHNEIWVFDGGFWEKDRSLWESVQKARWEDVILAEDMKSAIIKDVENFFDSRDTYDKLRVPWKGGIIYYGPPGNGKTISIKAMMNQLYKREPAVPTLYVKSLSSFGGPEYSINAIFGLARRTAPCYLVFEDLDSIVTDNVRSYFLNAVDGISKNDGILMVGSTNHLDRLDPGIAKRPSRFDRKYFFPNPNMEERTKYMQYWQKKLEDNSDVEFPDKLCPAIAKITPNFSFAYLQEAMVASLLSIARDRDDSGERLCLECMETHSRPSNGSSCDRESKRAFKGLYDWVWEVRQTEEGDSDLDNYVLWREVKKQVRILKEEIGDGKGAQRPQVQPTQFKSERKVEGITARLISVRVDFIRYVQPGESDTWTAATFGLSFAEGKKCLRPSTSTSASNIMQEQVHNEQGSSHMQMQDLFVRRHLRISLTENPMPATMRIYSILSLLLLGALAALATDNGLTTAVTWDQYSLMVNDERVYIFSGEFAYERVPNPELWRDILQKYKANGLNGVSIYFFWSYHSPREGVFDFRTPARDIQKLFDIAKEVGLYVIARPGPYCNAETNGGGFALYTGDGSIGVPRSGDETYYEAWLPWIQEVDAIIAKNQITEGGNVIIIQMENELVEVRHDPDNTLVIYMEQLENATREAGVIVPTSHNEKGMRGQSWSTDYQDVGGAVNIYGLDSYPGGLSCTNENTGFNVVRTYWQWFANYSYTQPEYSPEFEAGWFSPWGADVFYDECTTELSPAFPDVYYKNMVGQQLTLLNLYMAFGGTNWGNLAAPVVYTSYDYSAPLRETREVRNKFKQTKLLGLFTRVSKDLLETEMESNGTANAVSSSDIYSWVLRHKDNGAGFYTVQQQETSSRAVVSFDAYLNTTAGLVTVPGVELNGRQSKILTTDYHFGEHTLLYCSADIATYGVFGDETVLVMYLDIGQKGEFAFKDAPKNMSFKTYGSANVSTSTGSKNATGSGFTRYTYTQTAGSNVLRFSNGVSMYLLDQETAWNFWAPPTTLNPDVAPDEQVFALGPHTVRNVSLAGDAVSLIGDNANSTSLEVFAGHKYSSIRWNGKELSTKRTAYGSLKATAPGAEDRSIDLPQLSWITADSLPEAQPNYDDSKWVVCNKSSSLSPETPLSLPVLFAADYRYYPGPYIYRGYFDGTKATSANATMQGGLAAGFTAWLNGKYVGGNTGDADETSVSAMLDFSGVSLNEEDNVLTIVTDYTGHDETSTDEGVKNARGLLGVTLAGGNSTLDFTQWKIQGNAGADANIDPVRGSLNEDGIHGTRVGWHLPGFEPTGDEWSEGSPLGGLNSSGISWYITHFNLDIDEDLDVPLGIEFGAPENTFASVNLYVNGYQYGKYIPQIGPQTRFPFPPGVINNKGNNTIAVSLWAQTDAGARLSTASLFAYEKYQTGFDFSQDWSELQPGWTSDRLQYA</sequence>
<feature type="compositionally biased region" description="Polar residues" evidence="9">
    <location>
        <begin position="1"/>
        <end position="21"/>
    </location>
</feature>
<evidence type="ECO:0000256" key="6">
    <source>
        <dbReference type="ARBA" id="ARBA00023180"/>
    </source>
</evidence>
<dbReference type="SMART" id="SM01029">
    <property type="entry name" value="BetaGal_dom2"/>
    <property type="match status" value="1"/>
</dbReference>
<dbReference type="SMART" id="SM00382">
    <property type="entry name" value="AAA"/>
    <property type="match status" value="1"/>
</dbReference>
<evidence type="ECO:0000259" key="10">
    <source>
        <dbReference type="SMART" id="SM00382"/>
    </source>
</evidence>
<evidence type="ECO:0000256" key="5">
    <source>
        <dbReference type="ARBA" id="ARBA00022801"/>
    </source>
</evidence>
<evidence type="ECO:0000256" key="2">
    <source>
        <dbReference type="ARBA" id="ARBA00009809"/>
    </source>
</evidence>
<dbReference type="InterPro" id="IPR037110">
    <property type="entry name" value="Betagal_dom2_sf"/>
</dbReference>
<evidence type="ECO:0000256" key="4">
    <source>
        <dbReference type="ARBA" id="ARBA00022729"/>
    </source>
</evidence>
<dbReference type="VEuPathDB" id="FungiDB:BTJ68_02877"/>
<evidence type="ECO:0000256" key="1">
    <source>
        <dbReference type="ARBA" id="ARBA00001412"/>
    </source>
</evidence>
<evidence type="ECO:0000256" key="7">
    <source>
        <dbReference type="ARBA" id="ARBA00023295"/>
    </source>
</evidence>
<dbReference type="EMBL" id="QWIL01000909">
    <property type="protein sequence ID" value="RMY10953.1"/>
    <property type="molecule type" value="Genomic_DNA"/>
</dbReference>
<dbReference type="Pfam" id="PF01301">
    <property type="entry name" value="Glyco_hydro_35"/>
    <property type="match status" value="1"/>
</dbReference>
<name>A0A3M6Z6Q4_HORWE</name>
<dbReference type="InterPro" id="IPR031330">
    <property type="entry name" value="Gly_Hdrlase_35_cat"/>
</dbReference>
<dbReference type="PRINTS" id="PR00742">
    <property type="entry name" value="GLHYDRLASE35"/>
</dbReference>
<dbReference type="Pfam" id="PF13363">
    <property type="entry name" value="BetaGal_dom3"/>
    <property type="match status" value="1"/>
</dbReference>
<dbReference type="GO" id="GO:0004565">
    <property type="term" value="F:beta-galactosidase activity"/>
    <property type="evidence" value="ECO:0007669"/>
    <property type="project" value="UniProtKB-EC"/>
</dbReference>
<evidence type="ECO:0000313" key="13">
    <source>
        <dbReference type="Proteomes" id="UP000271337"/>
    </source>
</evidence>
<dbReference type="EC" id="3.2.1.23" evidence="3"/>
<dbReference type="Pfam" id="PF13364">
    <property type="entry name" value="BetaGal_ABD2"/>
    <property type="match status" value="2"/>
</dbReference>
<reference evidence="12 13" key="1">
    <citation type="journal article" date="2018" name="BMC Genomics">
        <title>Genomic evidence for intraspecific hybridization in a clonal and extremely halotolerant yeast.</title>
        <authorList>
            <person name="Gostincar C."/>
            <person name="Stajich J.E."/>
            <person name="Zupancic J."/>
            <person name="Zalar P."/>
            <person name="Gunde-Cimerman N."/>
        </authorList>
    </citation>
    <scope>NUCLEOTIDE SEQUENCE [LARGE SCALE GENOMIC DNA]</scope>
    <source>
        <strain evidence="12 13">EXF-6669</strain>
    </source>
</reference>
<dbReference type="VEuPathDB" id="FungiDB:BTJ68_01131"/>
<dbReference type="SUPFAM" id="SSF117100">
    <property type="entry name" value="Beta-galactosidase LacA, domain 3"/>
    <property type="match status" value="1"/>
</dbReference>
<dbReference type="Gene3D" id="3.40.50.300">
    <property type="entry name" value="P-loop containing nucleotide triphosphate hydrolases"/>
    <property type="match status" value="1"/>
</dbReference>
<dbReference type="InterPro" id="IPR003959">
    <property type="entry name" value="ATPase_AAA_core"/>
</dbReference>
<comment type="similarity">
    <text evidence="2 8">Belongs to the glycosyl hydrolase 35 family.</text>
</comment>
<feature type="region of interest" description="Disordered" evidence="9">
    <location>
        <begin position="1"/>
        <end position="28"/>
    </location>
</feature>
<dbReference type="Gene3D" id="2.102.20.10">
    <property type="entry name" value="Beta-galactosidase, domain 2"/>
    <property type="match status" value="1"/>
</dbReference>
<dbReference type="OrthoDB" id="1657402at2759"/>
<evidence type="ECO:0000256" key="8">
    <source>
        <dbReference type="RuleBase" id="RU003679"/>
    </source>
</evidence>
<dbReference type="FunFam" id="3.20.20.80:FF:000040">
    <property type="entry name" value="Beta-galactosidase A"/>
    <property type="match status" value="1"/>
</dbReference>
<dbReference type="InterPro" id="IPR017853">
    <property type="entry name" value="GH"/>
</dbReference>
<evidence type="ECO:0000256" key="9">
    <source>
        <dbReference type="SAM" id="MobiDB-lite"/>
    </source>
</evidence>
<dbReference type="Gene3D" id="2.60.120.260">
    <property type="entry name" value="Galactose-binding domain-like"/>
    <property type="match status" value="2"/>
</dbReference>
<accession>A0A3M6Z6Q4</accession>
<dbReference type="InterPro" id="IPR018954">
    <property type="entry name" value="Betagal_dom2"/>
</dbReference>
<dbReference type="InterPro" id="IPR008979">
    <property type="entry name" value="Galactose-bd-like_sf"/>
</dbReference>
<keyword evidence="7" id="KW-0326">Glycosidase</keyword>
<dbReference type="InterPro" id="IPR001944">
    <property type="entry name" value="Glycoside_Hdrlase_35"/>
</dbReference>
<gene>
    <name evidence="12" type="ORF">D0867_08233</name>
</gene>
<dbReference type="PANTHER" id="PTHR23421">
    <property type="entry name" value="BETA-GALACTOSIDASE RELATED"/>
    <property type="match status" value="1"/>
</dbReference>
<dbReference type="GO" id="GO:0016887">
    <property type="term" value="F:ATP hydrolysis activity"/>
    <property type="evidence" value="ECO:0007669"/>
    <property type="project" value="InterPro"/>
</dbReference>
<dbReference type="Pfam" id="PF00004">
    <property type="entry name" value="AAA"/>
    <property type="match status" value="1"/>
</dbReference>
<dbReference type="Pfam" id="PF10435">
    <property type="entry name" value="BetaGal_dom2"/>
    <property type="match status" value="1"/>
</dbReference>
<dbReference type="InterPro" id="IPR036833">
    <property type="entry name" value="BetaGal_dom3_sf"/>
</dbReference>
<keyword evidence="5" id="KW-0378">Hydrolase</keyword>
<keyword evidence="4" id="KW-0732">Signal</keyword>
<feature type="domain" description="Beta-galactosidase" evidence="11">
    <location>
        <begin position="975"/>
        <end position="1159"/>
    </location>
</feature>
<dbReference type="CDD" id="cd19481">
    <property type="entry name" value="RecA-like_protease"/>
    <property type="match status" value="1"/>
</dbReference>
<evidence type="ECO:0000259" key="11">
    <source>
        <dbReference type="SMART" id="SM01029"/>
    </source>
</evidence>
<feature type="domain" description="AAA+ ATPase" evidence="10">
    <location>
        <begin position="227"/>
        <end position="354"/>
    </location>
</feature>
<evidence type="ECO:0000313" key="12">
    <source>
        <dbReference type="EMBL" id="RMY10953.1"/>
    </source>
</evidence>
<dbReference type="GO" id="GO:0005524">
    <property type="term" value="F:ATP binding"/>
    <property type="evidence" value="ECO:0007669"/>
    <property type="project" value="InterPro"/>
</dbReference>
<dbReference type="Gene3D" id="3.20.20.80">
    <property type="entry name" value="Glycosidases"/>
    <property type="match status" value="1"/>
</dbReference>
<comment type="catalytic activity">
    <reaction evidence="1">
        <text>Hydrolysis of terminal non-reducing beta-D-galactose residues in beta-D-galactosides.</text>
        <dbReference type="EC" id="3.2.1.23"/>
    </reaction>
</comment>